<keyword evidence="2" id="KW-0378">Hydrolase</keyword>
<evidence type="ECO:0000259" key="4">
    <source>
        <dbReference type="Pfam" id="PF00857"/>
    </source>
</evidence>
<accession>A0AB34ILW5</accession>
<protein>
    <recommendedName>
        <fullName evidence="4">Isochorismatase-like domain-containing protein</fullName>
    </recommendedName>
</protein>
<dbReference type="Gene3D" id="3.40.50.850">
    <property type="entry name" value="Isochorismatase-like"/>
    <property type="match status" value="1"/>
</dbReference>
<dbReference type="CDD" id="cd00431">
    <property type="entry name" value="cysteine_hydrolases"/>
    <property type="match status" value="1"/>
</dbReference>
<feature type="domain" description="Isochorismatase-like" evidence="4">
    <location>
        <begin position="69"/>
        <end position="232"/>
    </location>
</feature>
<dbReference type="SUPFAM" id="SSF52499">
    <property type="entry name" value="Isochorismatase-like hydrolases"/>
    <property type="match status" value="1"/>
</dbReference>
<dbReference type="InterPro" id="IPR036380">
    <property type="entry name" value="Isochorismatase-like_sf"/>
</dbReference>
<dbReference type="PANTHER" id="PTHR43540">
    <property type="entry name" value="PEROXYUREIDOACRYLATE/UREIDOACRYLATE AMIDOHYDROLASE-RELATED"/>
    <property type="match status" value="1"/>
</dbReference>
<organism evidence="5 6">
    <name type="scientific">Prymnesium parvum</name>
    <name type="common">Toxic golden alga</name>
    <dbReference type="NCBI Taxonomy" id="97485"/>
    <lineage>
        <taxon>Eukaryota</taxon>
        <taxon>Haptista</taxon>
        <taxon>Haptophyta</taxon>
        <taxon>Prymnesiophyceae</taxon>
        <taxon>Prymnesiales</taxon>
        <taxon>Prymnesiaceae</taxon>
        <taxon>Prymnesium</taxon>
    </lineage>
</organism>
<dbReference type="GO" id="GO:0016787">
    <property type="term" value="F:hydrolase activity"/>
    <property type="evidence" value="ECO:0007669"/>
    <property type="project" value="UniProtKB-KW"/>
</dbReference>
<gene>
    <name evidence="5" type="ORF">AB1Y20_012845</name>
</gene>
<dbReference type="EMBL" id="JBGBPQ010000024">
    <property type="protein sequence ID" value="KAL1500176.1"/>
    <property type="molecule type" value="Genomic_DNA"/>
</dbReference>
<evidence type="ECO:0000256" key="3">
    <source>
        <dbReference type="SAM" id="Phobius"/>
    </source>
</evidence>
<proteinExistence type="inferred from homology"/>
<keyword evidence="3" id="KW-0472">Membrane</keyword>
<comment type="similarity">
    <text evidence="1">Belongs to the isochorismatase family.</text>
</comment>
<comment type="caution">
    <text evidence="5">The sequence shown here is derived from an EMBL/GenBank/DDBJ whole genome shotgun (WGS) entry which is preliminary data.</text>
</comment>
<evidence type="ECO:0000313" key="5">
    <source>
        <dbReference type="EMBL" id="KAL1500176.1"/>
    </source>
</evidence>
<dbReference type="AlphaFoldDB" id="A0AB34ILW5"/>
<sequence>MVCGSSLLAAAAGVGCGLLIARWWQSGALNRARYRMRDLCLLRAKESLAEGPAISARHSRRFPIGRSDTALVLIDMQTDFLSVEGRVGKHYDPARIQRMEKTIDKVEELLTACRAAGLTIAHSRSHRYGARVLPELIHPLDETYELHPRLRAKPGEIVVDKFTFGAFASTELEERLRERGVTRILLGGVLTNVCVFATAVQAVDRFFRVCLVEDACGAFTDEWHERAVSLIEEPQVDPQAHHHSVGLYFGEVAAVSDVKAALAQL</sequence>
<keyword evidence="6" id="KW-1185">Reference proteome</keyword>
<keyword evidence="3" id="KW-0812">Transmembrane</keyword>
<keyword evidence="3" id="KW-1133">Transmembrane helix</keyword>
<dbReference type="InterPro" id="IPR000868">
    <property type="entry name" value="Isochorismatase-like_dom"/>
</dbReference>
<feature type="transmembrane region" description="Helical" evidence="3">
    <location>
        <begin position="6"/>
        <end position="24"/>
    </location>
</feature>
<dbReference type="InterPro" id="IPR050272">
    <property type="entry name" value="Isochorismatase-like_hydrls"/>
</dbReference>
<evidence type="ECO:0000313" key="6">
    <source>
        <dbReference type="Proteomes" id="UP001515480"/>
    </source>
</evidence>
<dbReference type="Pfam" id="PF00857">
    <property type="entry name" value="Isochorismatase"/>
    <property type="match status" value="1"/>
</dbReference>
<evidence type="ECO:0000256" key="2">
    <source>
        <dbReference type="ARBA" id="ARBA00022801"/>
    </source>
</evidence>
<dbReference type="Proteomes" id="UP001515480">
    <property type="component" value="Unassembled WGS sequence"/>
</dbReference>
<reference evidence="5 6" key="1">
    <citation type="journal article" date="2024" name="Science">
        <title>Giant polyketide synthase enzymes in the biosynthesis of giant marine polyether toxins.</title>
        <authorList>
            <person name="Fallon T.R."/>
            <person name="Shende V.V."/>
            <person name="Wierzbicki I.H."/>
            <person name="Pendleton A.L."/>
            <person name="Watervoot N.F."/>
            <person name="Auber R.P."/>
            <person name="Gonzalez D.J."/>
            <person name="Wisecaver J.H."/>
            <person name="Moore B.S."/>
        </authorList>
    </citation>
    <scope>NUCLEOTIDE SEQUENCE [LARGE SCALE GENOMIC DNA]</scope>
    <source>
        <strain evidence="5 6">12B1</strain>
    </source>
</reference>
<evidence type="ECO:0000256" key="1">
    <source>
        <dbReference type="ARBA" id="ARBA00006336"/>
    </source>
</evidence>
<name>A0AB34ILW5_PRYPA</name>